<feature type="region of interest" description="Disordered" evidence="1">
    <location>
        <begin position="1"/>
        <end position="53"/>
    </location>
</feature>
<name>A0A0F9P2Q9_9ZZZZ</name>
<sequence>MTLVQNKEDEIMEGESTGKGKSGEPGKGGAAVEDEPQMLLSEVEGEGSEDGPVEKAVAQDDGMIVTTPIVLAIGHAVTSSRHGDGDVPSSLAENVLKTRYQAWERMKALEEHSDTLTKCATGSLLPSDESPEKLAITEVAVVNLDGLRMLMRKAGFGKDIGLNAADVSR</sequence>
<reference evidence="2" key="1">
    <citation type="journal article" date="2015" name="Nature">
        <title>Complex archaea that bridge the gap between prokaryotes and eukaryotes.</title>
        <authorList>
            <person name="Spang A."/>
            <person name="Saw J.H."/>
            <person name="Jorgensen S.L."/>
            <person name="Zaremba-Niedzwiedzka K."/>
            <person name="Martijn J."/>
            <person name="Lind A.E."/>
            <person name="van Eijk R."/>
            <person name="Schleper C."/>
            <person name="Guy L."/>
            <person name="Ettema T.J."/>
        </authorList>
    </citation>
    <scope>NUCLEOTIDE SEQUENCE</scope>
</reference>
<protein>
    <submittedName>
        <fullName evidence="2">Uncharacterized protein</fullName>
    </submittedName>
</protein>
<dbReference type="EMBL" id="LAZR01003403">
    <property type="protein sequence ID" value="KKN18697.1"/>
    <property type="molecule type" value="Genomic_DNA"/>
</dbReference>
<gene>
    <name evidence="2" type="ORF">LCGC14_0953130</name>
</gene>
<proteinExistence type="predicted"/>
<accession>A0A0F9P2Q9</accession>
<organism evidence="2">
    <name type="scientific">marine sediment metagenome</name>
    <dbReference type="NCBI Taxonomy" id="412755"/>
    <lineage>
        <taxon>unclassified sequences</taxon>
        <taxon>metagenomes</taxon>
        <taxon>ecological metagenomes</taxon>
    </lineage>
</organism>
<evidence type="ECO:0000313" key="2">
    <source>
        <dbReference type="EMBL" id="KKN18697.1"/>
    </source>
</evidence>
<dbReference type="AlphaFoldDB" id="A0A0F9P2Q9"/>
<comment type="caution">
    <text evidence="2">The sequence shown here is derived from an EMBL/GenBank/DDBJ whole genome shotgun (WGS) entry which is preliminary data.</text>
</comment>
<evidence type="ECO:0000256" key="1">
    <source>
        <dbReference type="SAM" id="MobiDB-lite"/>
    </source>
</evidence>